<dbReference type="Pfam" id="PF00067">
    <property type="entry name" value="p450"/>
    <property type="match status" value="1"/>
</dbReference>
<feature type="compositionally biased region" description="Basic and acidic residues" evidence="7">
    <location>
        <begin position="1"/>
        <end position="15"/>
    </location>
</feature>
<gene>
    <name evidence="8" type="ORF">G5S42_17690</name>
</gene>
<comment type="caution">
    <text evidence="8">The sequence shown here is derived from an EMBL/GenBank/DDBJ whole genome shotgun (WGS) entry which is preliminary data.</text>
</comment>
<evidence type="ECO:0000256" key="3">
    <source>
        <dbReference type="ARBA" id="ARBA00022723"/>
    </source>
</evidence>
<evidence type="ECO:0000313" key="9">
    <source>
        <dbReference type="Proteomes" id="UP000594380"/>
    </source>
</evidence>
<dbReference type="CDD" id="cd11030">
    <property type="entry name" value="CYP105-like"/>
    <property type="match status" value="1"/>
</dbReference>
<evidence type="ECO:0000256" key="4">
    <source>
        <dbReference type="ARBA" id="ARBA00023002"/>
    </source>
</evidence>
<dbReference type="InterPro" id="IPR002397">
    <property type="entry name" value="Cyt_P450_B"/>
</dbReference>
<dbReference type="Gene3D" id="1.10.630.10">
    <property type="entry name" value="Cytochrome P450"/>
    <property type="match status" value="1"/>
</dbReference>
<evidence type="ECO:0000256" key="1">
    <source>
        <dbReference type="ARBA" id="ARBA00010617"/>
    </source>
</evidence>
<dbReference type="PRINTS" id="PR00385">
    <property type="entry name" value="P450"/>
</dbReference>
<dbReference type="GO" id="GO:0020037">
    <property type="term" value="F:heme binding"/>
    <property type="evidence" value="ECO:0007669"/>
    <property type="project" value="InterPro"/>
</dbReference>
<name>A0A7Y6K1L5_9BURK</name>
<reference evidence="8 9" key="1">
    <citation type="submission" date="2020-02" db="EMBL/GenBank/DDBJ databases">
        <title>Paraburkholderia simonii sp. nov. and Paraburkholderia youngii sp. nov. Brazilian and Mexican Mimosa-associated rhizobia.</title>
        <authorList>
            <person name="Mavima L."/>
            <person name="Beukes C.W."/>
            <person name="Chan W.Y."/>
            <person name="Palmer M."/>
            <person name="De Meyer S.E."/>
            <person name="James E.K."/>
            <person name="Venter S.N."/>
            <person name="Steenkamp E.T."/>
        </authorList>
    </citation>
    <scope>NUCLEOTIDE SEQUENCE [LARGE SCALE GENOMIC DNA]</scope>
    <source>
        <strain evidence="8 9">JPY169</strain>
    </source>
</reference>
<evidence type="ECO:0000256" key="5">
    <source>
        <dbReference type="ARBA" id="ARBA00023004"/>
    </source>
</evidence>
<dbReference type="PRINTS" id="PR00359">
    <property type="entry name" value="BP450"/>
</dbReference>
<accession>A0A7Y6K1L5</accession>
<dbReference type="AlphaFoldDB" id="A0A7Y6K1L5"/>
<keyword evidence="5" id="KW-0408">Iron</keyword>
<protein>
    <submittedName>
        <fullName evidence="8">Cytochrome P450</fullName>
    </submittedName>
</protein>
<sequence length="410" mass="46215">MRKDGDVTDHDHVGRDFPFQRPGGPLSPPLEYARLREEQPLSKVRLWDGSTAWIATRWEDVRAILGSPHFSVDPFRPGYPSVSPARAVQARSRQAFINMDDPDHARFRRMLTKDFMQKRMSDLRPMVRELIDELVDKMLQHGPPLDFVEHFSQPLPSMVISALLGVPYEDHAKLGTWSTTRNDHTASPETVQEAVRSMEAHLDRIIAQKEVDPGEGRDMLSRLVIEQIRPGHVTREEVVRIASLLYSAGHGTTGSQIGLGTLSLLMHPEQRAELDADPSLLASAIEEMLRFHTIAHFNSARVATVDVVVGENLIRAGEGVYPLIFAANRDPDVFPNPDTFDIHRNPQEHVAFAYGIHQCLGQPLARLELQTVFSMLFRRLPGLRLAVPVETLTFNSTSQVYRLEALPVTW</sequence>
<feature type="region of interest" description="Disordered" evidence="7">
    <location>
        <begin position="1"/>
        <end position="25"/>
    </location>
</feature>
<dbReference type="GeneID" id="301102168"/>
<evidence type="ECO:0000256" key="6">
    <source>
        <dbReference type="ARBA" id="ARBA00023033"/>
    </source>
</evidence>
<keyword evidence="2" id="KW-0349">Heme</keyword>
<dbReference type="EMBL" id="JAALDK010000001">
    <property type="protein sequence ID" value="NUY01483.1"/>
    <property type="molecule type" value="Genomic_DNA"/>
</dbReference>
<proteinExistence type="inferred from homology"/>
<dbReference type="FunFam" id="1.10.630.10:FF:000018">
    <property type="entry name" value="Cytochrome P450 monooxygenase"/>
    <property type="match status" value="1"/>
</dbReference>
<evidence type="ECO:0000256" key="2">
    <source>
        <dbReference type="ARBA" id="ARBA00022617"/>
    </source>
</evidence>
<keyword evidence="6" id="KW-0503">Monooxygenase</keyword>
<dbReference type="SUPFAM" id="SSF48264">
    <property type="entry name" value="Cytochrome P450"/>
    <property type="match status" value="1"/>
</dbReference>
<dbReference type="InterPro" id="IPR036396">
    <property type="entry name" value="Cyt_P450_sf"/>
</dbReference>
<dbReference type="GO" id="GO:0004497">
    <property type="term" value="F:monooxygenase activity"/>
    <property type="evidence" value="ECO:0007669"/>
    <property type="project" value="UniProtKB-KW"/>
</dbReference>
<dbReference type="RefSeq" id="WP_176107926.1">
    <property type="nucleotide sequence ID" value="NZ_JAALDK010000001.1"/>
</dbReference>
<evidence type="ECO:0000313" key="8">
    <source>
        <dbReference type="EMBL" id="NUY01483.1"/>
    </source>
</evidence>
<keyword evidence="4" id="KW-0560">Oxidoreductase</keyword>
<keyword evidence="3" id="KW-0479">Metal-binding</keyword>
<dbReference type="GO" id="GO:0005506">
    <property type="term" value="F:iron ion binding"/>
    <property type="evidence" value="ECO:0007669"/>
    <property type="project" value="InterPro"/>
</dbReference>
<dbReference type="Proteomes" id="UP000594380">
    <property type="component" value="Unassembled WGS sequence"/>
</dbReference>
<organism evidence="8 9">
    <name type="scientific">Paraburkholderia youngii</name>
    <dbReference type="NCBI Taxonomy" id="2782701"/>
    <lineage>
        <taxon>Bacteria</taxon>
        <taxon>Pseudomonadati</taxon>
        <taxon>Pseudomonadota</taxon>
        <taxon>Betaproteobacteria</taxon>
        <taxon>Burkholderiales</taxon>
        <taxon>Burkholderiaceae</taxon>
        <taxon>Paraburkholderia</taxon>
    </lineage>
</organism>
<dbReference type="PANTHER" id="PTHR46696:SF6">
    <property type="entry name" value="P450, PUTATIVE (EUROFUNG)-RELATED"/>
    <property type="match status" value="1"/>
</dbReference>
<comment type="similarity">
    <text evidence="1">Belongs to the cytochrome P450 family.</text>
</comment>
<evidence type="ECO:0000256" key="7">
    <source>
        <dbReference type="SAM" id="MobiDB-lite"/>
    </source>
</evidence>
<dbReference type="PANTHER" id="PTHR46696">
    <property type="entry name" value="P450, PUTATIVE (EUROFUNG)-RELATED"/>
    <property type="match status" value="1"/>
</dbReference>
<dbReference type="GO" id="GO:0016705">
    <property type="term" value="F:oxidoreductase activity, acting on paired donors, with incorporation or reduction of molecular oxygen"/>
    <property type="evidence" value="ECO:0007669"/>
    <property type="project" value="InterPro"/>
</dbReference>
<dbReference type="InterPro" id="IPR001128">
    <property type="entry name" value="Cyt_P450"/>
</dbReference>